<evidence type="ECO:0000256" key="6">
    <source>
        <dbReference type="ARBA" id="ARBA00034003"/>
    </source>
</evidence>
<keyword evidence="3" id="KW-0235">DNA replication</keyword>
<comment type="cofactor">
    <cofactor evidence="1">
        <name>a divalent metal cation</name>
        <dbReference type="ChEBI" id="CHEBI:60240"/>
    </cofactor>
</comment>
<dbReference type="InterPro" id="IPR012340">
    <property type="entry name" value="NA-bd_OB-fold"/>
</dbReference>
<dbReference type="PANTHER" id="PTHR47810">
    <property type="entry name" value="DNA LIGASE"/>
    <property type="match status" value="1"/>
</dbReference>
<keyword evidence="2 9" id="KW-0436">Ligase</keyword>
<dbReference type="GO" id="GO:0005524">
    <property type="term" value="F:ATP binding"/>
    <property type="evidence" value="ECO:0007669"/>
    <property type="project" value="InterPro"/>
</dbReference>
<dbReference type="AlphaFoldDB" id="A0A840RUN3"/>
<evidence type="ECO:0000259" key="8">
    <source>
        <dbReference type="Pfam" id="PF14743"/>
    </source>
</evidence>
<evidence type="ECO:0000256" key="1">
    <source>
        <dbReference type="ARBA" id="ARBA00001968"/>
    </source>
</evidence>
<name>A0A840RUN3_9BURK</name>
<evidence type="ECO:0000256" key="2">
    <source>
        <dbReference type="ARBA" id="ARBA00022598"/>
    </source>
</evidence>
<sequence length="310" mass="34841">MSPGTTDLPFPVIRNFSLHYRKYLFALFVSTLLLQPLSLSATTTERPPPPLMQANVYHPGVNLNNYWVSEKFDGVRGYWDGEALWTRGGNPIYAPAWFTSGWPKVAMDGELWAGRGQFNQAVSTVRQKTPDDAAWRQIQFMVFDLPAYPGTFDTRILAMQNLVTTLAKPWVQPVAQVKVKDQKSLTAMLERNVRQDGEGLMLHRGDALYRGIRSDDLLKLKTHDDTEAKVVGYLPGKGKHQGVMGALVVETPKGLRFRIGTGFKDTDRQKPPVIGSWITYRYRGLNPSGVPRFASFMRVREEMSPPTGAP</sequence>
<dbReference type="InterPro" id="IPR029319">
    <property type="entry name" value="DNA_ligase_OB"/>
</dbReference>
<reference evidence="9 10" key="1">
    <citation type="submission" date="2020-08" db="EMBL/GenBank/DDBJ databases">
        <title>Genomic Encyclopedia of Type Strains, Phase IV (KMG-IV): sequencing the most valuable type-strain genomes for metagenomic binning, comparative biology and taxonomic classification.</title>
        <authorList>
            <person name="Goeker M."/>
        </authorList>
    </citation>
    <scope>NUCLEOTIDE SEQUENCE [LARGE SCALE GENOMIC DNA]</scope>
    <source>
        <strain evidence="9 10">DSM 23240</strain>
    </source>
</reference>
<keyword evidence="4" id="KW-0227">DNA damage</keyword>
<dbReference type="InterPro" id="IPR050326">
    <property type="entry name" value="NAD_dep_DNA_ligaseB"/>
</dbReference>
<dbReference type="Pfam" id="PF14743">
    <property type="entry name" value="DNA_ligase_OB_2"/>
    <property type="match status" value="1"/>
</dbReference>
<dbReference type="Gene3D" id="3.30.470.30">
    <property type="entry name" value="DNA ligase/mRNA capping enzyme"/>
    <property type="match status" value="1"/>
</dbReference>
<evidence type="ECO:0000256" key="3">
    <source>
        <dbReference type="ARBA" id="ARBA00022705"/>
    </source>
</evidence>
<evidence type="ECO:0000256" key="5">
    <source>
        <dbReference type="ARBA" id="ARBA00023204"/>
    </source>
</evidence>
<dbReference type="CDD" id="cd07896">
    <property type="entry name" value="Adenylation_kDNA_ligase_like"/>
    <property type="match status" value="1"/>
</dbReference>
<dbReference type="PANTHER" id="PTHR47810:SF1">
    <property type="entry name" value="DNA LIGASE B"/>
    <property type="match status" value="1"/>
</dbReference>
<comment type="caution">
    <text evidence="9">The sequence shown here is derived from an EMBL/GenBank/DDBJ whole genome shotgun (WGS) entry which is preliminary data.</text>
</comment>
<dbReference type="SUPFAM" id="SSF50249">
    <property type="entry name" value="Nucleic acid-binding proteins"/>
    <property type="match status" value="1"/>
</dbReference>
<evidence type="ECO:0000256" key="4">
    <source>
        <dbReference type="ARBA" id="ARBA00022763"/>
    </source>
</evidence>
<feature type="domain" description="ATP-dependent DNA ligase family profile" evidence="7">
    <location>
        <begin position="104"/>
        <end position="221"/>
    </location>
</feature>
<dbReference type="Pfam" id="PF01068">
    <property type="entry name" value="DNA_ligase_A_M"/>
    <property type="match status" value="1"/>
</dbReference>
<dbReference type="NCBIfam" id="NF006592">
    <property type="entry name" value="PRK09125.1"/>
    <property type="match status" value="1"/>
</dbReference>
<dbReference type="RefSeq" id="WP_168056578.1">
    <property type="nucleotide sequence ID" value="NZ_JAAOZT010000011.1"/>
</dbReference>
<keyword evidence="5" id="KW-0234">DNA repair</keyword>
<dbReference type="EC" id="6.5.1.7" evidence="9"/>
<accession>A0A840RUN3</accession>
<dbReference type="EC" id="6.5.1.1" evidence="9"/>
<dbReference type="Gene3D" id="3.30.1490.70">
    <property type="match status" value="1"/>
</dbReference>
<dbReference type="InterPro" id="IPR012310">
    <property type="entry name" value="DNA_ligase_ATP-dep_cent"/>
</dbReference>
<dbReference type="GO" id="GO:0006310">
    <property type="term" value="P:DNA recombination"/>
    <property type="evidence" value="ECO:0007669"/>
    <property type="project" value="InterPro"/>
</dbReference>
<evidence type="ECO:0000313" key="10">
    <source>
        <dbReference type="Proteomes" id="UP000571084"/>
    </source>
</evidence>
<dbReference type="CDD" id="cd08041">
    <property type="entry name" value="OBF_kDNA_ligase_like"/>
    <property type="match status" value="1"/>
</dbReference>
<dbReference type="Proteomes" id="UP000571084">
    <property type="component" value="Unassembled WGS sequence"/>
</dbReference>
<dbReference type="GO" id="GO:0003910">
    <property type="term" value="F:DNA ligase (ATP) activity"/>
    <property type="evidence" value="ECO:0007669"/>
    <property type="project" value="UniProtKB-EC"/>
</dbReference>
<dbReference type="EMBL" id="JACHHQ010000006">
    <property type="protein sequence ID" value="MBB5201333.1"/>
    <property type="molecule type" value="Genomic_DNA"/>
</dbReference>
<keyword evidence="10" id="KW-1185">Reference proteome</keyword>
<dbReference type="EC" id="6.5.1.6" evidence="9"/>
<evidence type="ECO:0000313" key="9">
    <source>
        <dbReference type="EMBL" id="MBB5201333.1"/>
    </source>
</evidence>
<protein>
    <submittedName>
        <fullName evidence="9">DNA ligase-1</fullName>
        <ecNumber evidence="9">6.5.1.1</ecNumber>
        <ecNumber evidence="9">6.5.1.6</ecNumber>
        <ecNumber evidence="9">6.5.1.7</ecNumber>
    </submittedName>
</protein>
<gene>
    <name evidence="9" type="ORF">HNR39_003182</name>
</gene>
<evidence type="ECO:0000259" key="7">
    <source>
        <dbReference type="Pfam" id="PF01068"/>
    </source>
</evidence>
<dbReference type="GO" id="GO:0006281">
    <property type="term" value="P:DNA repair"/>
    <property type="evidence" value="ECO:0007669"/>
    <property type="project" value="UniProtKB-KW"/>
</dbReference>
<comment type="catalytic activity">
    <reaction evidence="6">
        <text>ATP + (deoxyribonucleotide)n-3'-hydroxyl + 5'-phospho-(deoxyribonucleotide)m = (deoxyribonucleotide)n+m + AMP + diphosphate.</text>
        <dbReference type="EC" id="6.5.1.1"/>
    </reaction>
</comment>
<feature type="domain" description="DNA ligase OB-like" evidence="8">
    <location>
        <begin position="235"/>
        <end position="300"/>
    </location>
</feature>
<proteinExistence type="predicted"/>
<dbReference type="SUPFAM" id="SSF56091">
    <property type="entry name" value="DNA ligase/mRNA capping enzyme, catalytic domain"/>
    <property type="match status" value="1"/>
</dbReference>
<dbReference type="GO" id="GO:0006260">
    <property type="term" value="P:DNA replication"/>
    <property type="evidence" value="ECO:0007669"/>
    <property type="project" value="UniProtKB-KW"/>
</dbReference>
<dbReference type="Gene3D" id="2.40.50.140">
    <property type="entry name" value="Nucleic acid-binding proteins"/>
    <property type="match status" value="1"/>
</dbReference>
<organism evidence="9 10">
    <name type="scientific">Glaciimonas immobilis</name>
    <dbReference type="NCBI Taxonomy" id="728004"/>
    <lineage>
        <taxon>Bacteria</taxon>
        <taxon>Pseudomonadati</taxon>
        <taxon>Pseudomonadota</taxon>
        <taxon>Betaproteobacteria</taxon>
        <taxon>Burkholderiales</taxon>
        <taxon>Oxalobacteraceae</taxon>
        <taxon>Glaciimonas</taxon>
    </lineage>
</organism>